<protein>
    <recommendedName>
        <fullName evidence="4">RNA helicase</fullName>
        <ecNumber evidence="4">3.6.4.13</ecNumber>
    </recommendedName>
</protein>
<keyword evidence="12" id="KW-0378">Hydrolase</keyword>
<dbReference type="InterPro" id="IPR041569">
    <property type="entry name" value="AAA_lid_3"/>
</dbReference>
<keyword evidence="10" id="KW-0221">Differentiation</keyword>
<keyword evidence="19" id="KW-0943">RNA-mediated gene silencing</keyword>
<evidence type="ECO:0000256" key="17">
    <source>
        <dbReference type="ARBA" id="ARBA00022989"/>
    </source>
</evidence>
<evidence type="ECO:0000256" key="22">
    <source>
        <dbReference type="ARBA" id="ARBA00048778"/>
    </source>
</evidence>
<dbReference type="Gene3D" id="1.20.58.760">
    <property type="entry name" value="Peptidase M41"/>
    <property type="match status" value="1"/>
</dbReference>
<evidence type="ECO:0000256" key="14">
    <source>
        <dbReference type="ARBA" id="ARBA00022840"/>
    </source>
</evidence>
<dbReference type="PROSITE" id="PS50304">
    <property type="entry name" value="TUDOR"/>
    <property type="match status" value="1"/>
</dbReference>
<dbReference type="Pfam" id="PF01434">
    <property type="entry name" value="Peptidase_M41"/>
    <property type="match status" value="1"/>
</dbReference>
<feature type="region of interest" description="Disordered" evidence="23">
    <location>
        <begin position="1453"/>
        <end position="1481"/>
    </location>
</feature>
<comment type="caution">
    <text evidence="26">The sequence shown here is derived from an EMBL/GenBank/DDBJ whole genome shotgun (WGS) entry which is preliminary data.</text>
</comment>
<dbReference type="Pfam" id="PF00004">
    <property type="entry name" value="AAA"/>
    <property type="match status" value="1"/>
</dbReference>
<keyword evidence="11" id="KW-0999">Mitochondrion inner membrane</keyword>
<dbReference type="GO" id="GO:0031047">
    <property type="term" value="P:regulatory ncRNA-mediated gene silencing"/>
    <property type="evidence" value="ECO:0007669"/>
    <property type="project" value="UniProtKB-KW"/>
</dbReference>
<comment type="similarity">
    <text evidence="3">In the N-terminal section; belongs to the AAA ATPase family.</text>
</comment>
<dbReference type="GO" id="GO:0051604">
    <property type="term" value="P:protein maturation"/>
    <property type="evidence" value="ECO:0007669"/>
    <property type="project" value="UniProtKB-ARBA"/>
</dbReference>
<feature type="region of interest" description="Disordered" evidence="23">
    <location>
        <begin position="344"/>
        <end position="388"/>
    </location>
</feature>
<comment type="similarity">
    <text evidence="2">In the C-terminal section; belongs to the peptidase M41 family.</text>
</comment>
<keyword evidence="9" id="KW-0547">Nucleotide-binding</keyword>
<evidence type="ECO:0000256" key="15">
    <source>
        <dbReference type="ARBA" id="ARBA00022871"/>
    </source>
</evidence>
<keyword evidence="17 24" id="KW-1133">Transmembrane helix</keyword>
<dbReference type="GO" id="GO:0016887">
    <property type="term" value="F:ATP hydrolysis activity"/>
    <property type="evidence" value="ECO:0007669"/>
    <property type="project" value="InterPro"/>
</dbReference>
<dbReference type="PANTHER" id="PTHR22655">
    <property type="entry name" value="ATP-DEPENDENT RNA HELICASE TDRD12-RELATED"/>
    <property type="match status" value="1"/>
</dbReference>
<dbReference type="Gene3D" id="2.40.50.90">
    <property type="match status" value="2"/>
</dbReference>
<dbReference type="Pfam" id="PF17862">
    <property type="entry name" value="AAA_lid_3"/>
    <property type="match status" value="1"/>
</dbReference>
<evidence type="ECO:0000256" key="6">
    <source>
        <dbReference type="ARBA" id="ARBA00022670"/>
    </source>
</evidence>
<feature type="compositionally biased region" description="Polar residues" evidence="23">
    <location>
        <begin position="353"/>
        <end position="367"/>
    </location>
</feature>
<dbReference type="Pfam" id="PF00270">
    <property type="entry name" value="DEAD"/>
    <property type="match status" value="1"/>
</dbReference>
<feature type="region of interest" description="Disordered" evidence="23">
    <location>
        <begin position="2068"/>
        <end position="2114"/>
    </location>
</feature>
<dbReference type="SUPFAM" id="SSF140990">
    <property type="entry name" value="FtsH protease domain-like"/>
    <property type="match status" value="1"/>
</dbReference>
<name>A0A5A9PSY1_9TELE</name>
<dbReference type="GO" id="GO:0007283">
    <property type="term" value="P:spermatogenesis"/>
    <property type="evidence" value="ECO:0007669"/>
    <property type="project" value="UniProtKB-KW"/>
</dbReference>
<dbReference type="CDD" id="cd19501">
    <property type="entry name" value="RecA-like_FtsH"/>
    <property type="match status" value="1"/>
</dbReference>
<evidence type="ECO:0000256" key="13">
    <source>
        <dbReference type="ARBA" id="ARBA00022806"/>
    </source>
</evidence>
<keyword evidence="13" id="KW-0347">Helicase</keyword>
<dbReference type="Gene3D" id="1.10.8.60">
    <property type="match status" value="1"/>
</dbReference>
<evidence type="ECO:0000256" key="23">
    <source>
        <dbReference type="SAM" id="MobiDB-lite"/>
    </source>
</evidence>
<comment type="subcellular location">
    <subcellularLocation>
        <location evidence="1">Mitochondrion inner membrane</location>
        <topology evidence="1">Multi-pass membrane protein</topology>
    </subcellularLocation>
</comment>
<dbReference type="GO" id="GO:0005524">
    <property type="term" value="F:ATP binding"/>
    <property type="evidence" value="ECO:0007669"/>
    <property type="project" value="UniProtKB-KW"/>
</dbReference>
<dbReference type="SUPFAM" id="SSF52540">
    <property type="entry name" value="P-loop containing nucleoside triphosphate hydrolases"/>
    <property type="match status" value="3"/>
</dbReference>
<dbReference type="GO" id="GO:0004176">
    <property type="term" value="F:ATP-dependent peptidase activity"/>
    <property type="evidence" value="ECO:0007669"/>
    <property type="project" value="InterPro"/>
</dbReference>
<dbReference type="FunFam" id="1.20.58.760:FF:000003">
    <property type="entry name" value="AFG3-like AAA ATPase 2"/>
    <property type="match status" value="1"/>
</dbReference>
<feature type="region of interest" description="Disordered" evidence="23">
    <location>
        <begin position="1316"/>
        <end position="1349"/>
    </location>
</feature>
<evidence type="ECO:0000256" key="2">
    <source>
        <dbReference type="ARBA" id="ARBA00010044"/>
    </source>
</evidence>
<dbReference type="FunFam" id="3.40.1690.20:FF:000001">
    <property type="entry name" value="AFG3-like AAA ATPase 2"/>
    <property type="match status" value="1"/>
</dbReference>
<evidence type="ECO:0000256" key="8">
    <source>
        <dbReference type="ARBA" id="ARBA00022737"/>
    </source>
</evidence>
<feature type="transmembrane region" description="Helical" evidence="24">
    <location>
        <begin position="1497"/>
        <end position="1516"/>
    </location>
</feature>
<evidence type="ECO:0000313" key="26">
    <source>
        <dbReference type="EMBL" id="KAA0724159.1"/>
    </source>
</evidence>
<gene>
    <name evidence="26" type="ORF">E1301_Tti020787</name>
</gene>
<dbReference type="Gene3D" id="3.40.1690.20">
    <property type="match status" value="1"/>
</dbReference>
<keyword evidence="14" id="KW-0067">ATP-binding</keyword>
<dbReference type="FunFam" id="3.40.50.300:FF:001416">
    <property type="entry name" value="Tudor domain containing 12"/>
    <property type="match status" value="1"/>
</dbReference>
<evidence type="ECO:0000256" key="16">
    <source>
        <dbReference type="ARBA" id="ARBA00022946"/>
    </source>
</evidence>
<keyword evidence="15" id="KW-0744">Spermatogenesis</keyword>
<keyword evidence="5" id="KW-0217">Developmental protein</keyword>
<dbReference type="SUPFAM" id="SSF63748">
    <property type="entry name" value="Tudor/PWWP/MBT"/>
    <property type="match status" value="2"/>
</dbReference>
<keyword evidence="18 24" id="KW-0472">Membrane</keyword>
<keyword evidence="20" id="KW-0469">Meiosis</keyword>
<dbReference type="GO" id="GO:0003724">
    <property type="term" value="F:RNA helicase activity"/>
    <property type="evidence" value="ECO:0007669"/>
    <property type="project" value="UniProtKB-EC"/>
</dbReference>
<dbReference type="GO" id="GO:0004222">
    <property type="term" value="F:metalloendopeptidase activity"/>
    <property type="evidence" value="ECO:0007669"/>
    <property type="project" value="InterPro"/>
</dbReference>
<evidence type="ECO:0000256" key="10">
    <source>
        <dbReference type="ARBA" id="ARBA00022782"/>
    </source>
</evidence>
<evidence type="ECO:0000313" key="27">
    <source>
        <dbReference type="Proteomes" id="UP000324632"/>
    </source>
</evidence>
<dbReference type="GO" id="GO:0008270">
    <property type="term" value="F:zinc ion binding"/>
    <property type="evidence" value="ECO:0007669"/>
    <property type="project" value="InterPro"/>
</dbReference>
<evidence type="ECO:0000259" key="25">
    <source>
        <dbReference type="PROSITE" id="PS50304"/>
    </source>
</evidence>
<keyword evidence="11" id="KW-0496">Mitochondrion</keyword>
<keyword evidence="27" id="KW-1185">Reference proteome</keyword>
<dbReference type="InterPro" id="IPR027417">
    <property type="entry name" value="P-loop_NTPase"/>
</dbReference>
<evidence type="ECO:0000256" key="19">
    <source>
        <dbReference type="ARBA" id="ARBA00023158"/>
    </source>
</evidence>
<evidence type="ECO:0000256" key="24">
    <source>
        <dbReference type="SAM" id="Phobius"/>
    </source>
</evidence>
<dbReference type="EMBL" id="SOYY01000002">
    <property type="protein sequence ID" value="KAA0724159.1"/>
    <property type="molecule type" value="Genomic_DNA"/>
</dbReference>
<keyword evidence="6" id="KW-0645">Protease</keyword>
<dbReference type="GO" id="GO:0003676">
    <property type="term" value="F:nucleic acid binding"/>
    <property type="evidence" value="ECO:0007669"/>
    <property type="project" value="InterPro"/>
</dbReference>
<dbReference type="GO" id="GO:0042078">
    <property type="term" value="P:germ-line stem cell division"/>
    <property type="evidence" value="ECO:0007669"/>
    <property type="project" value="TreeGrafter"/>
</dbReference>
<reference evidence="26 27" key="1">
    <citation type="journal article" date="2019" name="Mol. Ecol. Resour.">
        <title>Chromosome-level genome assembly of Triplophysa tibetana, a fish adapted to the harsh high-altitude environment of the Tibetan Plateau.</title>
        <authorList>
            <person name="Yang X."/>
            <person name="Liu H."/>
            <person name="Ma Z."/>
            <person name="Zou Y."/>
            <person name="Zou M."/>
            <person name="Mao Y."/>
            <person name="Li X."/>
            <person name="Wang H."/>
            <person name="Chen T."/>
            <person name="Wang W."/>
            <person name="Yang R."/>
        </authorList>
    </citation>
    <scope>NUCLEOTIDE SEQUENCE [LARGE SCALE GENOMIC DNA]</scope>
    <source>
        <strain evidence="26">TTIB1903HZAU</strain>
        <tissue evidence="26">Muscle</tissue>
    </source>
</reference>
<dbReference type="Gene3D" id="3.40.50.300">
    <property type="entry name" value="P-loop containing nucleotide triphosphate hydrolases"/>
    <property type="match status" value="3"/>
</dbReference>
<sequence length="2114" mass="235211">MLEIQIIKIEDPGYLWGRVLKGPGIHPESPEEYDNLRVKMNLFYHEFDLDVQKLKPAELKEGLVCVVFSTVLKSWCRAVVESLFQGTAGSQAMCFLVDYGDHINIQTDDVRTPLEKFLQLPFRVRRFKLAGIRPMTLQVSISNETAKVVPSSAWDSSATKYLHNLLQVSTLVEAVLCDTNADCSSIELYLTINNTKICVNHELVVKKFACFWSEMSSSEEGAGDAAPVRLAWDIYSSPHQLLEMKGCCPVRGAPADIFARKEKKKGPQTERGQHEPPVMEEIQQPSLILNTDEFPELTHNVGSQTIGRGWRIRAEATDIYTDEPTERSQFKKFLESILASKQVPKCDTEKQSSPDVTDSENSYSSTPDPDDSACGSSEQQDDAVLSQEPSLDDQLACSRLLQFLNPEPLNLNEHLDNGVVRSDLGHTGVLVHSGLPVNPCSSLTRAPISEPFRKFLLWKKYSGPNVGESYCWPSVARGYDTVLVSQSGDSPLSYIPPLLMHLQTVSVVSNIAARTGPVAVILCPGWEKVQTVLDLLEESRATRNLQPTSLLLGVDQDETKKIKIQRNCQLLVTTPFTMIRLLDAQRFLFLRLCHLVLDEANVLYSQAPEQHFQKVVSAEERASCPRQIIAAGTRWCAGMEGLVRDYMIHPSVVISVKEEAALYGKVHQTVHLCLDCEKISVLLGSLDPHPPKPQKTLIITNSIEDTEHVYKAVVNTAMFTLKAHEDMTDKFGFVTDQWRKDIGPGTQVVLVTTNDCVKALGIKDATCVVHYGFPSSPKLFGSRLFCMSENFRCLSEADRGEGSSPAVKSVLLLSEQNARHVCGVLRYLRRAGALLPPALLQFALGVQHAKEGQKAKRPLCCSLKSFGFCRDNTVCPDRHTICTTLDRPLHPDSGSVMVLPLYVKTASVYYGRIVRQKENVYETLANLMKTHYSNERRCAVEVVAGELYAVQEEDLYHRVRVTEIQDKGERLFGSVTAFFIDEGRTQEVKSHQLLQLPPQFQNLPEQVVEIILCRAQPIDGEVDWNPKVTRAIGHKIRGKMHQAKVVMCVGNTVWVDPMTYINEYNVHAEILASGFGVNNPQHLELAKRVLHVEESLVTLDQHQTDRFERSSVSQLIDNNSEELSETTSHAVCHEGFSNTDVGNSSEANMKIMSQESVAFQCRRCSTEEKAPLQCFSDLWITIEKEEKKVEVAHKECCSCKGPIQISDSHNDCIICLGLPHAEAAVSDSDCPHCEDMTLRVLHSRHAIAKCMSLTHLLPPSTAVEPWSKKPCHLDNKISPAHCMHALNLPESPVVFTKPSLYPSSCVSDIVSFGASEDSLEDDGGSSAESDKEDWLEPPADNAVRSRAQSKSSFETADQVLLRILTKAVEDLGLDWSVPTEPAKTHLNEWCHPSNGYVNERHYSAKLELFSDIIAEECTWESAFVSYEFEHIDDAVVPTVNGHLFLAEAGEEGDYVSSNAKPSGPEHRPGGGKGRKGGKKDWKSRLLQGDVPWDDKDFKYILIAAGGVTSVLLYLYLRDPGREISWKDFVHRYLGRGLVDRLEVVNKQYVKVVLIPEADTTESYAWFNIGSVDSFERNLEAAHYELGLEPSHRAAVVYTSESDGSFLMSFIPTLLLIGFLLFTLRRGPMGGGMGGGRGGPFSMSESTAKMMKDNIDVKFKDVAGCEEAKVEILEFVNFLKNPQQYQDLGAKIPKGAVLSGPPGTGKTLLAKATAGEANVPFITVNGSEFLEMFVGVGPARVRDMFAMARKNAPCILFIDEIDAVGRKRGGGNFGGQSEQENTLNQLLVEMDGPPDIKGRASIFKVHLRPLKLDPSLDRDGIARKMAAATPGFTGADIANLCNEAALIAARHLNEFIKIKHFEQAIDRVIGGLEKKTQVLQPTEKKTVAFHEAGHAVVGWFLQHADPLLKVSIIPRGKGLGYAQYLPKEQYLYTREQLFDRMCMMLGGRVAEHVFFSKITTGAHDDLKKVTQSAYAQVVQFGMSEKVGQVSFDLPRQGEMVTEKPYSEATAELIDKEVRELVDRAYIRTLELITEKREQVEMVGRRLLEKEVLDKADMVELLGPRPFEEKSTYEDFVEGTGSFEEDTSLPEGLKDWNQERGENQEETTASQEKQAA</sequence>
<dbReference type="EC" id="3.6.4.13" evidence="4"/>
<dbReference type="InterPro" id="IPR037219">
    <property type="entry name" value="Peptidase_M41-like"/>
</dbReference>
<keyword evidence="7 24" id="KW-0812">Transmembrane</keyword>
<feature type="compositionally biased region" description="Basic and acidic residues" evidence="23">
    <location>
        <begin position="2090"/>
        <end position="2101"/>
    </location>
</feature>
<dbReference type="SMART" id="SM00382">
    <property type="entry name" value="AAA"/>
    <property type="match status" value="1"/>
</dbReference>
<evidence type="ECO:0000256" key="11">
    <source>
        <dbReference type="ARBA" id="ARBA00022792"/>
    </source>
</evidence>
<evidence type="ECO:0000256" key="7">
    <source>
        <dbReference type="ARBA" id="ARBA00022692"/>
    </source>
</evidence>
<keyword evidence="16" id="KW-0809">Transit peptide</keyword>
<dbReference type="PANTHER" id="PTHR22655:SF2">
    <property type="entry name" value="ATP-DEPENDENT RNA HELICASE TDRD12-RELATED"/>
    <property type="match status" value="1"/>
</dbReference>
<dbReference type="Gene3D" id="2.30.30.140">
    <property type="match status" value="2"/>
</dbReference>
<dbReference type="Pfam" id="PF06480">
    <property type="entry name" value="FtsH_ext"/>
    <property type="match status" value="1"/>
</dbReference>
<evidence type="ECO:0000256" key="18">
    <source>
        <dbReference type="ARBA" id="ARBA00023136"/>
    </source>
</evidence>
<dbReference type="InterPro" id="IPR003593">
    <property type="entry name" value="AAA+_ATPase"/>
</dbReference>
<evidence type="ECO:0000256" key="21">
    <source>
        <dbReference type="ARBA" id="ARBA00047984"/>
    </source>
</evidence>
<dbReference type="InterPro" id="IPR011546">
    <property type="entry name" value="Pept_M41_FtsH_extracell"/>
</dbReference>
<keyword evidence="8" id="KW-0677">Repeat</keyword>
<dbReference type="InterPro" id="IPR000642">
    <property type="entry name" value="Peptidase_M41"/>
</dbReference>
<dbReference type="GO" id="GO:0006508">
    <property type="term" value="P:proteolysis"/>
    <property type="evidence" value="ECO:0007669"/>
    <property type="project" value="UniProtKB-KW"/>
</dbReference>
<feature type="transmembrane region" description="Helical" evidence="24">
    <location>
        <begin position="1605"/>
        <end position="1623"/>
    </location>
</feature>
<dbReference type="GO" id="GO:0005745">
    <property type="term" value="C:m-AAA complex"/>
    <property type="evidence" value="ECO:0007669"/>
    <property type="project" value="UniProtKB-ARBA"/>
</dbReference>
<feature type="compositionally biased region" description="Polar residues" evidence="23">
    <location>
        <begin position="2104"/>
        <end position="2114"/>
    </location>
</feature>
<dbReference type="FunFam" id="3.40.50.300:FF:002568">
    <property type="entry name" value="Cell division protein (FtsH)"/>
    <property type="match status" value="1"/>
</dbReference>
<evidence type="ECO:0000256" key="4">
    <source>
        <dbReference type="ARBA" id="ARBA00012552"/>
    </source>
</evidence>
<proteinExistence type="inferred from homology"/>
<dbReference type="InterPro" id="IPR011545">
    <property type="entry name" value="DEAD/DEAH_box_helicase_dom"/>
</dbReference>
<comment type="catalytic activity">
    <reaction evidence="21">
        <text>ATP + H2O = ADP + phosphate + H(+)</text>
        <dbReference type="Rhea" id="RHEA:13065"/>
        <dbReference type="ChEBI" id="CHEBI:15377"/>
        <dbReference type="ChEBI" id="CHEBI:15378"/>
        <dbReference type="ChEBI" id="CHEBI:30616"/>
        <dbReference type="ChEBI" id="CHEBI:43474"/>
        <dbReference type="ChEBI" id="CHEBI:456216"/>
        <dbReference type="EC" id="3.6.4.13"/>
    </reaction>
</comment>
<dbReference type="GO" id="GO:0051321">
    <property type="term" value="P:meiotic cell cycle"/>
    <property type="evidence" value="ECO:0007669"/>
    <property type="project" value="UniProtKB-KW"/>
</dbReference>
<dbReference type="InterPro" id="IPR035437">
    <property type="entry name" value="SNase_OB-fold_sf"/>
</dbReference>
<dbReference type="CDD" id="cd20435">
    <property type="entry name" value="Tudor_TDRD12_rpt2"/>
    <property type="match status" value="1"/>
</dbReference>
<dbReference type="Pfam" id="PF00567">
    <property type="entry name" value="TUDOR"/>
    <property type="match status" value="2"/>
</dbReference>
<accession>A0A5A9PSY1</accession>
<evidence type="ECO:0000256" key="20">
    <source>
        <dbReference type="ARBA" id="ARBA00023254"/>
    </source>
</evidence>
<dbReference type="Proteomes" id="UP000324632">
    <property type="component" value="Chromosome 2"/>
</dbReference>
<comment type="catalytic activity">
    <reaction evidence="22">
        <text>ATP + H2O = ADP + phosphate + H(+)</text>
        <dbReference type="Rhea" id="RHEA:13065"/>
        <dbReference type="ChEBI" id="CHEBI:15377"/>
        <dbReference type="ChEBI" id="CHEBI:15378"/>
        <dbReference type="ChEBI" id="CHEBI:30616"/>
        <dbReference type="ChEBI" id="CHEBI:43474"/>
        <dbReference type="ChEBI" id="CHEBI:456216"/>
    </reaction>
    <physiologicalReaction direction="left-to-right" evidence="22">
        <dbReference type="Rhea" id="RHEA:13066"/>
    </physiologicalReaction>
</comment>
<evidence type="ECO:0000256" key="3">
    <source>
        <dbReference type="ARBA" id="ARBA00010550"/>
    </source>
</evidence>
<evidence type="ECO:0000256" key="12">
    <source>
        <dbReference type="ARBA" id="ARBA00022801"/>
    </source>
</evidence>
<dbReference type="FunFam" id="1.10.8.60:FF:000019">
    <property type="entry name" value="AFG3-like AAA ATPase 2"/>
    <property type="match status" value="1"/>
</dbReference>
<dbReference type="InterPro" id="IPR003959">
    <property type="entry name" value="ATPase_AAA_core"/>
</dbReference>
<evidence type="ECO:0000256" key="9">
    <source>
        <dbReference type="ARBA" id="ARBA00022741"/>
    </source>
</evidence>
<feature type="domain" description="Tudor" evidence="25">
    <location>
        <begin position="58"/>
        <end position="120"/>
    </location>
</feature>
<dbReference type="InterPro" id="IPR002999">
    <property type="entry name" value="Tudor"/>
</dbReference>
<dbReference type="SMART" id="SM00333">
    <property type="entry name" value="TUDOR"/>
    <property type="match status" value="2"/>
</dbReference>
<evidence type="ECO:0000256" key="5">
    <source>
        <dbReference type="ARBA" id="ARBA00022473"/>
    </source>
</evidence>
<organism evidence="26 27">
    <name type="scientific">Triplophysa tibetana</name>
    <dbReference type="NCBI Taxonomy" id="1572043"/>
    <lineage>
        <taxon>Eukaryota</taxon>
        <taxon>Metazoa</taxon>
        <taxon>Chordata</taxon>
        <taxon>Craniata</taxon>
        <taxon>Vertebrata</taxon>
        <taxon>Euteleostomi</taxon>
        <taxon>Actinopterygii</taxon>
        <taxon>Neopterygii</taxon>
        <taxon>Teleostei</taxon>
        <taxon>Ostariophysi</taxon>
        <taxon>Cypriniformes</taxon>
        <taxon>Nemacheilidae</taxon>
        <taxon>Triplophysa</taxon>
    </lineage>
</organism>
<evidence type="ECO:0000256" key="1">
    <source>
        <dbReference type="ARBA" id="ARBA00004448"/>
    </source>
</evidence>